<organism evidence="4 5">
    <name type="scientific">Vreelandella titanicae BH1</name>
    <dbReference type="NCBI Taxonomy" id="1204738"/>
    <lineage>
        <taxon>Bacteria</taxon>
        <taxon>Pseudomonadati</taxon>
        <taxon>Pseudomonadota</taxon>
        <taxon>Gammaproteobacteria</taxon>
        <taxon>Oceanospirillales</taxon>
        <taxon>Halomonadaceae</taxon>
        <taxon>Vreelandella</taxon>
    </lineage>
</organism>
<dbReference type="Gene3D" id="3.50.50.60">
    <property type="entry name" value="FAD/NAD(P)-binding domain"/>
    <property type="match status" value="1"/>
</dbReference>
<dbReference type="InterPro" id="IPR036188">
    <property type="entry name" value="FAD/NAD-bd_sf"/>
</dbReference>
<dbReference type="GO" id="GO:0055130">
    <property type="term" value="P:D-alanine catabolic process"/>
    <property type="evidence" value="ECO:0007669"/>
    <property type="project" value="TreeGrafter"/>
</dbReference>
<protein>
    <submittedName>
        <fullName evidence="4">FAD dependent oxidoreductase</fullName>
    </submittedName>
</protein>
<evidence type="ECO:0000256" key="1">
    <source>
        <dbReference type="ARBA" id="ARBA00009410"/>
    </source>
</evidence>
<comment type="caution">
    <text evidence="4">The sequence shown here is derived from an EMBL/GenBank/DDBJ whole genome shotgun (WGS) entry which is preliminary data.</text>
</comment>
<keyword evidence="2" id="KW-0560">Oxidoreductase</keyword>
<evidence type="ECO:0000259" key="3">
    <source>
        <dbReference type="Pfam" id="PF01266"/>
    </source>
</evidence>
<evidence type="ECO:0000313" key="4">
    <source>
        <dbReference type="EMBL" id="ELY22530.1"/>
    </source>
</evidence>
<reference evidence="4 5" key="1">
    <citation type="journal article" date="2013" name="Genome Announc.">
        <title>Draft Genome of the Marine Gammaproteobacterium Halomonas titanicae.</title>
        <authorList>
            <person name="Sanchez-Porro C."/>
            <person name="de la Haba R.R."/>
            <person name="Cruz-Hernandez N."/>
            <person name="Gonzalez J.M."/>
            <person name="Reyes-Guirao C."/>
            <person name="Navarro-Sampedro L."/>
            <person name="Carballo M."/>
            <person name="Ventosa A."/>
        </authorList>
    </citation>
    <scope>NUCLEOTIDE SEQUENCE [LARGE SCALE GENOMIC DNA]</scope>
    <source>
        <strain evidence="4 5">BH1</strain>
    </source>
</reference>
<gene>
    <name evidence="4" type="ORF">HALTITAN_0141</name>
</gene>
<feature type="domain" description="FAD dependent oxidoreductase" evidence="3">
    <location>
        <begin position="36"/>
        <end position="430"/>
    </location>
</feature>
<sequence>MRNALDRYFIDQLEVASMFINVDAVHDSPALPEQVDVVVIGGGIVGTTAAYELARQGVSVALLEKGLIGGEQSSRNWGWVRQQNRDMFELPLAMYSLERWEAFSTEIGRDVGFRRNGIVYTTDSPESLAKWEAWGQQAREQGFISHMLSADEARGRAPGTTSSCIGGVWSPNDAQAEPSMACSAIATGAREQGAYIHQNCAVRGLDLHEGRVSGVWTEHGLIKTSTVICAGGAWSSRFCRRHGVELPSANIMGTALQTTAAPEVTPGCLITPKVALRRRLDGSYTLALPGLGRVEISPQGLRYARKFYAAYRSKLAKKLQIRIGASFFNGPEAAGSWQFDQVSPFERQRVLDPTPDLPQARAALAALQAEYPALQGVHIARAWAGMIDTTPDMIPIISPVDAIPGFIVAAGFSGHGFGIGPGAGRLAADLATNSSPVVNPLPYHIKRFSDGSRIRQPEMM</sequence>
<accession>L9UC56</accession>
<dbReference type="PATRIC" id="fig|1204738.3.peg.201"/>
<dbReference type="GO" id="GO:0005737">
    <property type="term" value="C:cytoplasm"/>
    <property type="evidence" value="ECO:0007669"/>
    <property type="project" value="TreeGrafter"/>
</dbReference>
<dbReference type="Pfam" id="PF01266">
    <property type="entry name" value="DAO"/>
    <property type="match status" value="1"/>
</dbReference>
<proteinExistence type="inferred from homology"/>
<dbReference type="PRINTS" id="PR00411">
    <property type="entry name" value="PNDRDTASEI"/>
</dbReference>
<dbReference type="SUPFAM" id="SSF51905">
    <property type="entry name" value="FAD/NAD(P)-binding domain"/>
    <property type="match status" value="1"/>
</dbReference>
<dbReference type="Proteomes" id="UP000011651">
    <property type="component" value="Unassembled WGS sequence"/>
</dbReference>
<dbReference type="GO" id="GO:0008718">
    <property type="term" value="F:D-amino-acid dehydrogenase activity"/>
    <property type="evidence" value="ECO:0007669"/>
    <property type="project" value="TreeGrafter"/>
</dbReference>
<evidence type="ECO:0000256" key="2">
    <source>
        <dbReference type="ARBA" id="ARBA00023002"/>
    </source>
</evidence>
<evidence type="ECO:0000313" key="5">
    <source>
        <dbReference type="Proteomes" id="UP000011651"/>
    </source>
</evidence>
<name>L9UC56_9GAMM</name>
<comment type="similarity">
    <text evidence="1">Belongs to the DadA oxidoreductase family.</text>
</comment>
<dbReference type="InterPro" id="IPR006076">
    <property type="entry name" value="FAD-dep_OxRdtase"/>
</dbReference>
<dbReference type="EMBL" id="AOPO01000001">
    <property type="protein sequence ID" value="ELY22530.1"/>
    <property type="molecule type" value="Genomic_DNA"/>
</dbReference>
<dbReference type="GO" id="GO:0005886">
    <property type="term" value="C:plasma membrane"/>
    <property type="evidence" value="ECO:0007669"/>
    <property type="project" value="TreeGrafter"/>
</dbReference>
<dbReference type="AlphaFoldDB" id="L9UC56"/>
<dbReference type="PANTHER" id="PTHR13847">
    <property type="entry name" value="SARCOSINE DEHYDROGENASE-RELATED"/>
    <property type="match status" value="1"/>
</dbReference>
<dbReference type="Gene3D" id="3.30.9.10">
    <property type="entry name" value="D-Amino Acid Oxidase, subunit A, domain 2"/>
    <property type="match status" value="1"/>
</dbReference>
<dbReference type="PANTHER" id="PTHR13847:SF280">
    <property type="entry name" value="D-AMINO ACID DEHYDROGENASE"/>
    <property type="match status" value="1"/>
</dbReference>